<sequence length="140" mass="16754">MPSSKLYRWYNKKTTIKITIEHENLNLVGLIDQIRGLEGKIVEKVIRDVEKEEVEKELDFSNMYVVCDSNRKINDVFENAKGIQICHFHAVKYVDYCLWKEDSAKNFRKKMRRILKSCLHTLQNSVEKFWRDKATERLKD</sequence>
<reference evidence="1 2" key="1">
    <citation type="journal article" date="2016" name="Sci. Rep.">
        <title>Metabolic traits of an uncultured archaeal lineage -MSBL1- from brine pools of the Red Sea.</title>
        <authorList>
            <person name="Mwirichia R."/>
            <person name="Alam I."/>
            <person name="Rashid M."/>
            <person name="Vinu M."/>
            <person name="Ba-Alawi W."/>
            <person name="Anthony Kamau A."/>
            <person name="Kamanda Ngugi D."/>
            <person name="Goker M."/>
            <person name="Klenk H.P."/>
            <person name="Bajic V."/>
            <person name="Stingl U."/>
        </authorList>
    </citation>
    <scope>NUCLEOTIDE SEQUENCE [LARGE SCALE GENOMIC DNA]</scope>
    <source>
        <strain evidence="1">SCGC-AAA259D14</strain>
    </source>
</reference>
<comment type="caution">
    <text evidence="1">The sequence shown here is derived from an EMBL/GenBank/DDBJ whole genome shotgun (WGS) entry which is preliminary data.</text>
</comment>
<evidence type="ECO:0000313" key="2">
    <source>
        <dbReference type="Proteomes" id="UP000070589"/>
    </source>
</evidence>
<proteinExistence type="predicted"/>
<dbReference type="EMBL" id="LHXL01000042">
    <property type="protein sequence ID" value="KXA89334.1"/>
    <property type="molecule type" value="Genomic_DNA"/>
</dbReference>
<evidence type="ECO:0008006" key="3">
    <source>
        <dbReference type="Google" id="ProtNLM"/>
    </source>
</evidence>
<keyword evidence="2" id="KW-1185">Reference proteome</keyword>
<dbReference type="AlphaFoldDB" id="A0A133U570"/>
<protein>
    <recommendedName>
        <fullName evidence="3">Transposase</fullName>
    </recommendedName>
</protein>
<name>A0A133U570_9EURY</name>
<feature type="non-terminal residue" evidence="1">
    <location>
        <position position="140"/>
    </location>
</feature>
<evidence type="ECO:0000313" key="1">
    <source>
        <dbReference type="EMBL" id="KXA89334.1"/>
    </source>
</evidence>
<accession>A0A133U570</accession>
<gene>
    <name evidence="1" type="ORF">AKJ62_03325</name>
</gene>
<dbReference type="Proteomes" id="UP000070589">
    <property type="component" value="Unassembled WGS sequence"/>
</dbReference>
<organism evidence="1 2">
    <name type="scientific">candidate division MSBL1 archaeon SCGC-AAA259D14</name>
    <dbReference type="NCBI Taxonomy" id="1698261"/>
    <lineage>
        <taxon>Archaea</taxon>
        <taxon>Methanobacteriati</taxon>
        <taxon>Methanobacteriota</taxon>
        <taxon>candidate division MSBL1</taxon>
    </lineage>
</organism>